<evidence type="ECO:0000313" key="9">
    <source>
        <dbReference type="EMBL" id="KJA27465.1"/>
    </source>
</evidence>
<dbReference type="OMA" id="GYMVHVG"/>
<dbReference type="Proteomes" id="UP000054270">
    <property type="component" value="Unassembled WGS sequence"/>
</dbReference>
<keyword evidence="3" id="KW-1000">Mitochondrion outer membrane</keyword>
<sequence length="376" mass="42359">MSSSSQTKHPSIILYIWPSQWELPSFDPLCLAAVLYLQLAIPRQFSVIECSSPDGSPTGQLPCLVHEQYAVALYPSIVKYISGLQTADFKTYPRADLDASLSHKEKAQKVAWHAHAESHLGDLVYHYLYSNQENWRKLTGTALASMFPVPQKYYVPQRIRDSYRERLLAAGLWKNFVEETAESPFPRDVKPLETKKELHKNPAISQAFERGKVLQKVQTELDIYQKLLDGKSFIFRNQLSSVDVLVAAHILLLTNPPYPDVLLKNLLVEIYPTLSSHAQSVFNAALGEGKSLSCIPPPSLSLWDVIPSWPKGHASKKQSTDEEIQYRKIRWGFFGLALGSLVTYLSIISPRPSVWQDAEDNNENNNSHTGTEGRAI</sequence>
<protein>
    <recommendedName>
        <fullName evidence="8">Mitochondrial outer membrane transport complex Sam37/metaxin N-terminal domain-containing protein</fullName>
    </recommendedName>
</protein>
<dbReference type="CDD" id="cd03054">
    <property type="entry name" value="GST_N_Metaxin"/>
    <property type="match status" value="1"/>
</dbReference>
<evidence type="ECO:0000256" key="5">
    <source>
        <dbReference type="ARBA" id="ARBA00023128"/>
    </source>
</evidence>
<dbReference type="InterPro" id="IPR019564">
    <property type="entry name" value="Sam37/metaxin_N"/>
</dbReference>
<proteinExistence type="predicted"/>
<keyword evidence="4" id="KW-0653">Protein transport</keyword>
<evidence type="ECO:0000256" key="6">
    <source>
        <dbReference type="ARBA" id="ARBA00023136"/>
    </source>
</evidence>
<dbReference type="AlphaFoldDB" id="A0A0D2Q6T3"/>
<dbReference type="PANTHER" id="PTHR12289:SF41">
    <property type="entry name" value="FAILED AXON CONNECTIONS-RELATED"/>
    <property type="match status" value="1"/>
</dbReference>
<dbReference type="InterPro" id="IPR050931">
    <property type="entry name" value="Mito_Protein_Transport_Metaxin"/>
</dbReference>
<organism evidence="9 10">
    <name type="scientific">Hypholoma sublateritium (strain FD-334 SS-4)</name>
    <dbReference type="NCBI Taxonomy" id="945553"/>
    <lineage>
        <taxon>Eukaryota</taxon>
        <taxon>Fungi</taxon>
        <taxon>Dikarya</taxon>
        <taxon>Basidiomycota</taxon>
        <taxon>Agaricomycotina</taxon>
        <taxon>Agaricomycetes</taxon>
        <taxon>Agaricomycetidae</taxon>
        <taxon>Agaricales</taxon>
        <taxon>Agaricineae</taxon>
        <taxon>Strophariaceae</taxon>
        <taxon>Hypholoma</taxon>
    </lineage>
</organism>
<gene>
    <name evidence="9" type="ORF">HYPSUDRAFT_179521</name>
</gene>
<name>A0A0D2Q6T3_HYPSF</name>
<keyword evidence="5" id="KW-0496">Mitochondrion</keyword>
<dbReference type="GO" id="GO:0015031">
    <property type="term" value="P:protein transport"/>
    <property type="evidence" value="ECO:0007669"/>
    <property type="project" value="UniProtKB-KW"/>
</dbReference>
<evidence type="ECO:0000313" key="10">
    <source>
        <dbReference type="Proteomes" id="UP000054270"/>
    </source>
</evidence>
<dbReference type="OrthoDB" id="5835136at2759"/>
<evidence type="ECO:0000259" key="8">
    <source>
        <dbReference type="Pfam" id="PF10568"/>
    </source>
</evidence>
<feature type="region of interest" description="Disordered" evidence="7">
    <location>
        <begin position="355"/>
        <end position="376"/>
    </location>
</feature>
<keyword evidence="6" id="KW-0472">Membrane</keyword>
<dbReference type="STRING" id="945553.A0A0D2Q6T3"/>
<dbReference type="PANTHER" id="PTHR12289">
    <property type="entry name" value="METAXIN RELATED"/>
    <property type="match status" value="1"/>
</dbReference>
<evidence type="ECO:0000256" key="1">
    <source>
        <dbReference type="ARBA" id="ARBA00004294"/>
    </source>
</evidence>
<dbReference type="GO" id="GO:0001401">
    <property type="term" value="C:SAM complex"/>
    <property type="evidence" value="ECO:0007669"/>
    <property type="project" value="InterPro"/>
</dbReference>
<accession>A0A0D2Q6T3</accession>
<evidence type="ECO:0000256" key="3">
    <source>
        <dbReference type="ARBA" id="ARBA00022787"/>
    </source>
</evidence>
<evidence type="ECO:0000256" key="4">
    <source>
        <dbReference type="ARBA" id="ARBA00022927"/>
    </source>
</evidence>
<keyword evidence="2" id="KW-0813">Transport</keyword>
<evidence type="ECO:0000256" key="7">
    <source>
        <dbReference type="SAM" id="MobiDB-lite"/>
    </source>
</evidence>
<reference evidence="10" key="1">
    <citation type="submission" date="2014-04" db="EMBL/GenBank/DDBJ databases">
        <title>Evolutionary Origins and Diversification of the Mycorrhizal Mutualists.</title>
        <authorList>
            <consortium name="DOE Joint Genome Institute"/>
            <consortium name="Mycorrhizal Genomics Consortium"/>
            <person name="Kohler A."/>
            <person name="Kuo A."/>
            <person name="Nagy L.G."/>
            <person name="Floudas D."/>
            <person name="Copeland A."/>
            <person name="Barry K.W."/>
            <person name="Cichocki N."/>
            <person name="Veneault-Fourrey C."/>
            <person name="LaButti K."/>
            <person name="Lindquist E.A."/>
            <person name="Lipzen A."/>
            <person name="Lundell T."/>
            <person name="Morin E."/>
            <person name="Murat C."/>
            <person name="Riley R."/>
            <person name="Ohm R."/>
            <person name="Sun H."/>
            <person name="Tunlid A."/>
            <person name="Henrissat B."/>
            <person name="Grigoriev I.V."/>
            <person name="Hibbett D.S."/>
            <person name="Martin F."/>
        </authorList>
    </citation>
    <scope>NUCLEOTIDE SEQUENCE [LARGE SCALE GENOMIC DNA]</scope>
    <source>
        <strain evidence="10">FD-334 SS-4</strain>
    </source>
</reference>
<dbReference type="GO" id="GO:0007005">
    <property type="term" value="P:mitochondrion organization"/>
    <property type="evidence" value="ECO:0007669"/>
    <property type="project" value="TreeGrafter"/>
</dbReference>
<evidence type="ECO:0000256" key="2">
    <source>
        <dbReference type="ARBA" id="ARBA00022448"/>
    </source>
</evidence>
<dbReference type="SUPFAM" id="SSF47616">
    <property type="entry name" value="GST C-terminal domain-like"/>
    <property type="match status" value="1"/>
</dbReference>
<dbReference type="Pfam" id="PF10568">
    <property type="entry name" value="Tom37"/>
    <property type="match status" value="1"/>
</dbReference>
<dbReference type="InterPro" id="IPR036282">
    <property type="entry name" value="Glutathione-S-Trfase_C_sf"/>
</dbReference>
<dbReference type="EMBL" id="KN817524">
    <property type="protein sequence ID" value="KJA27465.1"/>
    <property type="molecule type" value="Genomic_DNA"/>
</dbReference>
<comment type="subcellular location">
    <subcellularLocation>
        <location evidence="1">Mitochondrion outer membrane</location>
    </subcellularLocation>
</comment>
<feature type="domain" description="Mitochondrial outer membrane transport complex Sam37/metaxin N-terminal" evidence="8">
    <location>
        <begin position="30"/>
        <end position="160"/>
    </location>
</feature>
<keyword evidence="10" id="KW-1185">Reference proteome</keyword>